<organism evidence="4 5">
    <name type="scientific">Gnomoniopsis smithogilvyi</name>
    <dbReference type="NCBI Taxonomy" id="1191159"/>
    <lineage>
        <taxon>Eukaryota</taxon>
        <taxon>Fungi</taxon>
        <taxon>Dikarya</taxon>
        <taxon>Ascomycota</taxon>
        <taxon>Pezizomycotina</taxon>
        <taxon>Sordariomycetes</taxon>
        <taxon>Sordariomycetidae</taxon>
        <taxon>Diaporthales</taxon>
        <taxon>Gnomoniaceae</taxon>
        <taxon>Gnomoniopsis</taxon>
    </lineage>
</organism>
<dbReference type="SUPFAM" id="SSF56801">
    <property type="entry name" value="Acetyl-CoA synthetase-like"/>
    <property type="match status" value="1"/>
</dbReference>
<dbReference type="Pfam" id="PF00501">
    <property type="entry name" value="AMP-binding"/>
    <property type="match status" value="1"/>
</dbReference>
<dbReference type="SUPFAM" id="SSF51735">
    <property type="entry name" value="NAD(P)-binding Rossmann-fold domains"/>
    <property type="match status" value="1"/>
</dbReference>
<dbReference type="SUPFAM" id="SSF47336">
    <property type="entry name" value="ACP-like"/>
    <property type="match status" value="1"/>
</dbReference>
<keyword evidence="2" id="KW-0597">Phosphoprotein</keyword>
<evidence type="ECO:0000313" key="4">
    <source>
        <dbReference type="EMBL" id="KAJ4393980.1"/>
    </source>
</evidence>
<gene>
    <name evidence="4" type="ORF">N0V93_003197</name>
</gene>
<keyword evidence="1" id="KW-0596">Phosphopantetheine</keyword>
<protein>
    <recommendedName>
        <fullName evidence="3">Carrier domain-containing protein</fullName>
    </recommendedName>
</protein>
<dbReference type="OrthoDB" id="429813at2759"/>
<dbReference type="InterPro" id="IPR036736">
    <property type="entry name" value="ACP-like_sf"/>
</dbReference>
<evidence type="ECO:0000256" key="1">
    <source>
        <dbReference type="ARBA" id="ARBA00022450"/>
    </source>
</evidence>
<dbReference type="Proteomes" id="UP001140453">
    <property type="component" value="Unassembled WGS sequence"/>
</dbReference>
<dbReference type="PROSITE" id="PS00455">
    <property type="entry name" value="AMP_BINDING"/>
    <property type="match status" value="1"/>
</dbReference>
<keyword evidence="5" id="KW-1185">Reference proteome</keyword>
<dbReference type="InterPro" id="IPR051414">
    <property type="entry name" value="Adenylate-forming_Reductase"/>
</dbReference>
<dbReference type="Gene3D" id="1.10.1200.10">
    <property type="entry name" value="ACP-like"/>
    <property type="match status" value="1"/>
</dbReference>
<name>A0A9W8Z095_9PEZI</name>
<dbReference type="Gene3D" id="3.40.50.12780">
    <property type="entry name" value="N-terminal domain of ligase-like"/>
    <property type="match status" value="1"/>
</dbReference>
<dbReference type="Pfam" id="PF00550">
    <property type="entry name" value="PP-binding"/>
    <property type="match status" value="1"/>
</dbReference>
<evidence type="ECO:0000313" key="5">
    <source>
        <dbReference type="Proteomes" id="UP001140453"/>
    </source>
</evidence>
<evidence type="ECO:0000256" key="2">
    <source>
        <dbReference type="ARBA" id="ARBA00022553"/>
    </source>
</evidence>
<dbReference type="SMART" id="SM00823">
    <property type="entry name" value="PKS_PP"/>
    <property type="match status" value="1"/>
</dbReference>
<dbReference type="PANTHER" id="PTHR43439">
    <property type="entry name" value="PHENYLACETATE-COENZYME A LIGASE"/>
    <property type="match status" value="1"/>
</dbReference>
<dbReference type="InterPro" id="IPR009081">
    <property type="entry name" value="PP-bd_ACP"/>
</dbReference>
<reference evidence="4" key="1">
    <citation type="submission" date="2022-10" db="EMBL/GenBank/DDBJ databases">
        <title>Tapping the CABI collections for fungal endophytes: first genome assemblies for Collariella, Neodidymelliopsis, Ascochyta clinopodiicola, Didymella pomorum, Didymosphaeria variabile, Neocosmospora piperis and Neocucurbitaria cava.</title>
        <authorList>
            <person name="Hill R."/>
        </authorList>
    </citation>
    <scope>NUCLEOTIDE SEQUENCE</scope>
    <source>
        <strain evidence="4">IMI 355082</strain>
    </source>
</reference>
<dbReference type="EMBL" id="JAPEVB010000002">
    <property type="protein sequence ID" value="KAJ4393980.1"/>
    <property type="molecule type" value="Genomic_DNA"/>
</dbReference>
<comment type="caution">
    <text evidence="4">The sequence shown here is derived from an EMBL/GenBank/DDBJ whole genome shotgun (WGS) entry which is preliminary data.</text>
</comment>
<dbReference type="InterPro" id="IPR013120">
    <property type="entry name" value="FAR_NAD-bd"/>
</dbReference>
<dbReference type="Pfam" id="PF07993">
    <property type="entry name" value="NAD_binding_4"/>
    <property type="match status" value="1"/>
</dbReference>
<dbReference type="GO" id="GO:0031177">
    <property type="term" value="F:phosphopantetheine binding"/>
    <property type="evidence" value="ECO:0007669"/>
    <property type="project" value="InterPro"/>
</dbReference>
<sequence length="1122" mass="121510">MPTFVSRASFTLTSVHLSPGKELVVLQYSVIMPAPKFHAQSLTELVALRAETQPHDPAVHTGSAEFGFELQTLTYLEIQQAVDRLAAYYSSIPGLLAGPAEGQEAFPERVVAVLTSTAIDESLLEIALAKLGLTGLLLSVNNSVAAVAHLCKQTSSNHLVYGTKFADAAAEVKQALAKEGYELEIIPEKRFPLWGPEGIRVSKIPPYPARLSPEQENSRTCVILHSSGSTGFPKPVYITHLGLIANMAYSIPKTGFSALPLFHGFGHFSIFRCYYHGKTFTLMPPHLPLTSANICKVIRASPTRPVQHFAVPYVLKLLAETVEGIQTLADFEAVSFAGAAVPDDLGDRLVAAGVSLISFYGTTETGALLSSRRDCKADPGWNWLRVEGPITDYIEMAPQGSDTFEVIVKDGWPAKIVSNREDGAYCTKDLMLRHPEKKNWFKYIGRLDDTLTQTLGEKTNPVPIELAIRGNSPLVTECIVFGDGRPQTGALILPSESGAKIISESGEKQYIEAIWPVIADANAAAPSHSRILPEMVGILPFGTDIPVATKMSILRPACYKKFAPIIESIYERFERGGTGPGQAKVKITTQNEMESFLTKAITDVLRPSTTITSSAGGGRGELGAETDLFAYGVDSLQATRVRNVINKGLELGEHQASLGQNIVYEHPSIRQLAAYLVGLQAGGGHSISTQAQGSYKQEGEGAAHEELMWDLVNKFSSQILSPVINGNSSDHSDTIGHNSEVGGEIVVLTGATGSLGAHILDQLTRRRSIARVICLSRASSDAESLERLQASLQQRQRTLAPESWSKVLSFASDVNNSNRLGLTAGTYKMIRASATAIVHNAWPVNFNLSLPSFEPHIGGIVNLVNLAQSSGREVKPTVFFSSSVSTVQGGRWFEGKTCPEDFMSEAGTAAGMGYGRSKWCVEKVLEKAAKEKQARVGVFRIGQLVGDTENGIWNETEAWPLMFRSVSTIKALPFLDEKPSWLPVDLAASAIADLVCATGGSQSGPDTGPGHAQVYHVLNPCAANWQDVLDGLKLGGLEFETLDRRDWVRKLGESDADVVKNPTYKLLNFYQNRIGQDKERAEIGFATEITASLSPTIANVKSPTRELVALWAANWRQTGFLQ</sequence>
<dbReference type="PROSITE" id="PS50075">
    <property type="entry name" value="CARRIER"/>
    <property type="match status" value="1"/>
</dbReference>
<accession>A0A9W8Z095</accession>
<dbReference type="InterPro" id="IPR020845">
    <property type="entry name" value="AMP-binding_CS"/>
</dbReference>
<dbReference type="Pfam" id="PF23562">
    <property type="entry name" value="AMP-binding_C_3"/>
    <property type="match status" value="1"/>
</dbReference>
<feature type="domain" description="Carrier" evidence="3">
    <location>
        <begin position="599"/>
        <end position="680"/>
    </location>
</feature>
<dbReference type="InterPro" id="IPR020806">
    <property type="entry name" value="PKS_PP-bd"/>
</dbReference>
<dbReference type="AlphaFoldDB" id="A0A9W8Z095"/>
<dbReference type="PANTHER" id="PTHR43439:SF2">
    <property type="entry name" value="ENZYME, PUTATIVE (JCVI)-RELATED"/>
    <property type="match status" value="1"/>
</dbReference>
<proteinExistence type="predicted"/>
<dbReference type="InterPro" id="IPR036291">
    <property type="entry name" value="NAD(P)-bd_dom_sf"/>
</dbReference>
<evidence type="ECO:0000259" key="3">
    <source>
        <dbReference type="PROSITE" id="PS50075"/>
    </source>
</evidence>
<dbReference type="Gene3D" id="3.40.50.720">
    <property type="entry name" value="NAD(P)-binding Rossmann-like Domain"/>
    <property type="match status" value="1"/>
</dbReference>
<dbReference type="InterPro" id="IPR042099">
    <property type="entry name" value="ANL_N_sf"/>
</dbReference>
<dbReference type="InterPro" id="IPR000873">
    <property type="entry name" value="AMP-dep_synth/lig_dom"/>
</dbReference>